<protein>
    <submittedName>
        <fullName evidence="1">13629_t:CDS:1</fullName>
    </submittedName>
</protein>
<organism evidence="1 2">
    <name type="scientific">Racocetra persica</name>
    <dbReference type="NCBI Taxonomy" id="160502"/>
    <lineage>
        <taxon>Eukaryota</taxon>
        <taxon>Fungi</taxon>
        <taxon>Fungi incertae sedis</taxon>
        <taxon>Mucoromycota</taxon>
        <taxon>Glomeromycotina</taxon>
        <taxon>Glomeromycetes</taxon>
        <taxon>Diversisporales</taxon>
        <taxon>Gigasporaceae</taxon>
        <taxon>Racocetra</taxon>
    </lineage>
</organism>
<gene>
    <name evidence="1" type="ORF">RPERSI_LOCUS10176</name>
</gene>
<feature type="non-terminal residue" evidence="1">
    <location>
        <position position="41"/>
    </location>
</feature>
<dbReference type="Proteomes" id="UP000789920">
    <property type="component" value="Unassembled WGS sequence"/>
</dbReference>
<dbReference type="EMBL" id="CAJVQC010019906">
    <property type="protein sequence ID" value="CAG8704472.1"/>
    <property type="molecule type" value="Genomic_DNA"/>
</dbReference>
<proteinExistence type="predicted"/>
<reference evidence="1" key="1">
    <citation type="submission" date="2021-06" db="EMBL/GenBank/DDBJ databases">
        <authorList>
            <person name="Kallberg Y."/>
            <person name="Tangrot J."/>
            <person name="Rosling A."/>
        </authorList>
    </citation>
    <scope>NUCLEOTIDE SEQUENCE</scope>
    <source>
        <strain evidence="1">MA461A</strain>
    </source>
</reference>
<keyword evidence="2" id="KW-1185">Reference proteome</keyword>
<name>A0ACA9PFL6_9GLOM</name>
<sequence>MIGFRPELNQSGPPRRSHTDAARTYVVTVKNGTTSKRYVSP</sequence>
<accession>A0ACA9PFL6</accession>
<evidence type="ECO:0000313" key="1">
    <source>
        <dbReference type="EMBL" id="CAG8704472.1"/>
    </source>
</evidence>
<comment type="caution">
    <text evidence="1">The sequence shown here is derived from an EMBL/GenBank/DDBJ whole genome shotgun (WGS) entry which is preliminary data.</text>
</comment>
<evidence type="ECO:0000313" key="2">
    <source>
        <dbReference type="Proteomes" id="UP000789920"/>
    </source>
</evidence>